<proteinExistence type="inferred from homology"/>
<evidence type="ECO:0000256" key="6">
    <source>
        <dbReference type="ARBA" id="ARBA00022989"/>
    </source>
</evidence>
<comment type="function">
    <text evidence="1">Component of the MICOS complex, a large protein complex of the mitochondrial inner membrane that plays crucial roles in the maintenance of crista junctions, inner membrane architecture, and formation of contact sites to the outer membrane.</text>
</comment>
<dbReference type="InterPro" id="IPR007512">
    <property type="entry name" value="Mic10"/>
</dbReference>
<accession>A0AAU9JIH6</accession>
<evidence type="ECO:0000256" key="4">
    <source>
        <dbReference type="ARBA" id="ARBA00022692"/>
    </source>
</evidence>
<sequence length="69" mass="7566">MASDNQKTWDDCLTNFGINTGVGLGAGILLSLLFFKRKAPVIFYGAGIGGGYSYYACEENFKKLYSKIK</sequence>
<dbReference type="PANTHER" id="PTHR21304">
    <property type="entry name" value="MICOS COMPLEX SUBUNIT MIC10"/>
    <property type="match status" value="1"/>
</dbReference>
<evidence type="ECO:0000256" key="2">
    <source>
        <dbReference type="ARBA" id="ARBA00004434"/>
    </source>
</evidence>
<keyword evidence="8 9" id="KW-0472">Membrane</keyword>
<dbReference type="Pfam" id="PF04418">
    <property type="entry name" value="DUF543"/>
    <property type="match status" value="1"/>
</dbReference>
<reference evidence="10" key="1">
    <citation type="submission" date="2021-09" db="EMBL/GenBank/DDBJ databases">
        <authorList>
            <consortium name="AG Swart"/>
            <person name="Singh M."/>
            <person name="Singh A."/>
            <person name="Seah K."/>
            <person name="Emmerich C."/>
        </authorList>
    </citation>
    <scope>NUCLEOTIDE SEQUENCE</scope>
    <source>
        <strain evidence="10">ATCC30299</strain>
    </source>
</reference>
<keyword evidence="4 9" id="KW-0812">Transmembrane</keyword>
<evidence type="ECO:0000256" key="7">
    <source>
        <dbReference type="ARBA" id="ARBA00023128"/>
    </source>
</evidence>
<organism evidence="10 11">
    <name type="scientific">Blepharisma stoltei</name>
    <dbReference type="NCBI Taxonomy" id="1481888"/>
    <lineage>
        <taxon>Eukaryota</taxon>
        <taxon>Sar</taxon>
        <taxon>Alveolata</taxon>
        <taxon>Ciliophora</taxon>
        <taxon>Postciliodesmatophora</taxon>
        <taxon>Heterotrichea</taxon>
        <taxon>Heterotrichida</taxon>
        <taxon>Blepharismidae</taxon>
        <taxon>Blepharisma</taxon>
    </lineage>
</organism>
<evidence type="ECO:0008006" key="12">
    <source>
        <dbReference type="Google" id="ProtNLM"/>
    </source>
</evidence>
<evidence type="ECO:0000313" key="11">
    <source>
        <dbReference type="Proteomes" id="UP001162131"/>
    </source>
</evidence>
<protein>
    <recommendedName>
        <fullName evidence="12">MICOS complex subunit MIC10</fullName>
    </recommendedName>
</protein>
<evidence type="ECO:0000313" key="10">
    <source>
        <dbReference type="EMBL" id="CAG9327792.1"/>
    </source>
</evidence>
<keyword evidence="11" id="KW-1185">Reference proteome</keyword>
<evidence type="ECO:0000256" key="8">
    <source>
        <dbReference type="ARBA" id="ARBA00023136"/>
    </source>
</evidence>
<feature type="transmembrane region" description="Helical" evidence="9">
    <location>
        <begin position="12"/>
        <end position="35"/>
    </location>
</feature>
<keyword evidence="7" id="KW-0496">Mitochondrion</keyword>
<evidence type="ECO:0000256" key="5">
    <source>
        <dbReference type="ARBA" id="ARBA00022792"/>
    </source>
</evidence>
<keyword evidence="5" id="KW-0999">Mitochondrion inner membrane</keyword>
<dbReference type="Proteomes" id="UP001162131">
    <property type="component" value="Unassembled WGS sequence"/>
</dbReference>
<name>A0AAU9JIH6_9CILI</name>
<dbReference type="GO" id="GO:0061617">
    <property type="term" value="C:MICOS complex"/>
    <property type="evidence" value="ECO:0007669"/>
    <property type="project" value="InterPro"/>
</dbReference>
<comment type="caution">
    <text evidence="10">The sequence shown here is derived from an EMBL/GenBank/DDBJ whole genome shotgun (WGS) entry which is preliminary data.</text>
</comment>
<dbReference type="AlphaFoldDB" id="A0AAU9JIH6"/>
<dbReference type="EMBL" id="CAJZBQ010000044">
    <property type="protein sequence ID" value="CAG9327792.1"/>
    <property type="molecule type" value="Genomic_DNA"/>
</dbReference>
<evidence type="ECO:0000256" key="1">
    <source>
        <dbReference type="ARBA" id="ARBA00002689"/>
    </source>
</evidence>
<keyword evidence="6 9" id="KW-1133">Transmembrane helix</keyword>
<evidence type="ECO:0000256" key="9">
    <source>
        <dbReference type="SAM" id="Phobius"/>
    </source>
</evidence>
<gene>
    <name evidence="10" type="ORF">BSTOLATCC_MIC44420</name>
</gene>
<comment type="similarity">
    <text evidence="3">Belongs to the MICOS complex subunit Mic10 family.</text>
</comment>
<evidence type="ECO:0000256" key="3">
    <source>
        <dbReference type="ARBA" id="ARBA00006792"/>
    </source>
</evidence>
<feature type="transmembrane region" description="Helical" evidence="9">
    <location>
        <begin position="41"/>
        <end position="57"/>
    </location>
</feature>
<dbReference type="PANTHER" id="PTHR21304:SF0">
    <property type="entry name" value="MICOS COMPLEX SUBUNIT MIC10"/>
    <property type="match status" value="1"/>
</dbReference>
<comment type="subcellular location">
    <subcellularLocation>
        <location evidence="2">Mitochondrion inner membrane</location>
        <topology evidence="2">Single-pass membrane protein</topology>
    </subcellularLocation>
</comment>